<feature type="transmembrane region" description="Helical" evidence="1">
    <location>
        <begin position="326"/>
        <end position="347"/>
    </location>
</feature>
<keyword evidence="1" id="KW-0812">Transmembrane</keyword>
<dbReference type="RefSeq" id="WP_380680230.1">
    <property type="nucleotide sequence ID" value="NZ_CP173186.1"/>
</dbReference>
<organism evidence="2 3">
    <name type="scientific">Serratia aquatilis</name>
    <dbReference type="NCBI Taxonomy" id="1737515"/>
    <lineage>
        <taxon>Bacteria</taxon>
        <taxon>Pseudomonadati</taxon>
        <taxon>Pseudomonadota</taxon>
        <taxon>Gammaproteobacteria</taxon>
        <taxon>Enterobacterales</taxon>
        <taxon>Yersiniaceae</taxon>
        <taxon>Serratia</taxon>
    </lineage>
</organism>
<dbReference type="Proteomes" id="UP001589792">
    <property type="component" value="Unassembled WGS sequence"/>
</dbReference>
<keyword evidence="3" id="KW-1185">Reference proteome</keyword>
<feature type="transmembrane region" description="Helical" evidence="1">
    <location>
        <begin position="243"/>
        <end position="261"/>
    </location>
</feature>
<feature type="transmembrane region" description="Helical" evidence="1">
    <location>
        <begin position="16"/>
        <end position="46"/>
    </location>
</feature>
<name>A0ABV6EJU4_9GAMM</name>
<evidence type="ECO:0000313" key="3">
    <source>
        <dbReference type="Proteomes" id="UP001589792"/>
    </source>
</evidence>
<protein>
    <recommendedName>
        <fullName evidence="4">O-antigen ligase family protein</fullName>
    </recommendedName>
</protein>
<accession>A0ABV6EJU4</accession>
<evidence type="ECO:0008006" key="4">
    <source>
        <dbReference type="Google" id="ProtNLM"/>
    </source>
</evidence>
<feature type="transmembrane region" description="Helical" evidence="1">
    <location>
        <begin position="119"/>
        <end position="140"/>
    </location>
</feature>
<dbReference type="EMBL" id="JBHLXG010000038">
    <property type="protein sequence ID" value="MFC0229281.1"/>
    <property type="molecule type" value="Genomic_DNA"/>
</dbReference>
<proteinExistence type="predicted"/>
<feature type="transmembrane region" description="Helical" evidence="1">
    <location>
        <begin position="90"/>
        <end position="107"/>
    </location>
</feature>
<sequence>MFSISLTRLQDITIKVFISICVILPTGSLFGINVKFLSLFIVLVLALLSKNGRGFVSLFRGLFLPVLVLLIFLLITIANGRYINETNGQAQDILVFFIIATLGYSLIEKENRVSLITKTIVNCLVFLGFCKLLILGYSVVSGLGVSSVVRAISAFFDTSLMIMESDEVSISRITFMSDYLLPIAMFLKTKEYISRKTGVLDTIILFLLMYSILVSMSRFLWIISLASFIIAIVGDLKKRKSILIFVAMTSIAFFLISLPSVQEIFEFRLASNGVIVSDSLREVQKSAIVSAFNNAPFFGNGIGYFTPRLIRSDVARYSYELQIQALYMQMGVVGATSLLLIIIGTLLSQVKGLTIKEFFTFALLITMWISGGFFNPVIISSTGGVAFLFLFTIPDAMKMLRNKT</sequence>
<keyword evidence="1" id="KW-0472">Membrane</keyword>
<keyword evidence="1" id="KW-1133">Transmembrane helix</keyword>
<evidence type="ECO:0000313" key="2">
    <source>
        <dbReference type="EMBL" id="MFC0229281.1"/>
    </source>
</evidence>
<feature type="transmembrane region" description="Helical" evidence="1">
    <location>
        <begin position="169"/>
        <end position="186"/>
    </location>
</feature>
<evidence type="ECO:0000256" key="1">
    <source>
        <dbReference type="SAM" id="Phobius"/>
    </source>
</evidence>
<comment type="caution">
    <text evidence="2">The sequence shown here is derived from an EMBL/GenBank/DDBJ whole genome shotgun (WGS) entry which is preliminary data.</text>
</comment>
<reference evidence="2 3" key="1">
    <citation type="submission" date="2024-09" db="EMBL/GenBank/DDBJ databases">
        <authorList>
            <person name="Sun Q."/>
            <person name="Mori K."/>
        </authorList>
    </citation>
    <scope>NUCLEOTIDE SEQUENCE [LARGE SCALE GENOMIC DNA]</scope>
    <source>
        <strain evidence="2 3">CCM 8626</strain>
    </source>
</reference>
<feature type="transmembrane region" description="Helical" evidence="1">
    <location>
        <begin position="198"/>
        <end position="213"/>
    </location>
</feature>
<feature type="transmembrane region" description="Helical" evidence="1">
    <location>
        <begin position="58"/>
        <end position="78"/>
    </location>
</feature>
<feature type="transmembrane region" description="Helical" evidence="1">
    <location>
        <begin position="377"/>
        <end position="397"/>
    </location>
</feature>
<gene>
    <name evidence="2" type="ORF">ACFFJ3_22770</name>
</gene>